<dbReference type="SUPFAM" id="SSF53756">
    <property type="entry name" value="UDP-Glycosyltransferase/glycogen phosphorylase"/>
    <property type="match status" value="1"/>
</dbReference>
<evidence type="ECO:0000259" key="4">
    <source>
        <dbReference type="Pfam" id="PF06722"/>
    </source>
</evidence>
<evidence type="ECO:0000313" key="6">
    <source>
        <dbReference type="Proteomes" id="UP000515679"/>
    </source>
</evidence>
<keyword evidence="3 5" id="KW-0808">Transferase</keyword>
<dbReference type="EMBL" id="CP041969">
    <property type="protein sequence ID" value="QMV40615.1"/>
    <property type="molecule type" value="Genomic_DNA"/>
</dbReference>
<accession>A0A7G5BUI1</accession>
<dbReference type="PANTHER" id="PTHR48043">
    <property type="entry name" value="EG:EG0003.4 PROTEIN-RELATED"/>
    <property type="match status" value="1"/>
</dbReference>
<sequence length="398" mass="45208">MSTILFINGPASGHVYPTLGIVEELVAEGERVIYVSSEEFRKPLERLGATYIAYENFLDREDPFNTQSYLSLVIKILSSYEIILPCILDLTRRFSFDYVIHDSMYGCGEIVSEWLDVPSVSTCTSFIHAERLMIENNRSKEKFKENMGLVKQFASLSQKIRAKYNIRRKLDMNRVFFNEGDINLVFTSRSFQPRGETIGDAYKFIGPSLSDRFQPAELSIDWIPGSKVVYISMGTVFNNVMDFYQTCFEALASFNGQVILSVGHRIDIRSIRGIPDNFTVLSFVPQLQILQRAHLFITHGGMNSVNEALYHEVPLIVIPMAADQPIVGDRVAELGAGIKLDRDSLTPELLLRSVNEVLHDERYRNNCSIIGESLRICGGQKKAIEEIRHFKQTHKITS</sequence>
<dbReference type="InterPro" id="IPR050271">
    <property type="entry name" value="UDP-glycosyltransferase"/>
</dbReference>
<dbReference type="NCBIfam" id="TIGR01426">
    <property type="entry name" value="MGT"/>
    <property type="match status" value="1"/>
</dbReference>
<evidence type="ECO:0000256" key="2">
    <source>
        <dbReference type="ARBA" id="ARBA00022676"/>
    </source>
</evidence>
<reference evidence="5 6" key="1">
    <citation type="submission" date="2019-07" db="EMBL/GenBank/DDBJ databases">
        <authorList>
            <person name="Kim J.K."/>
            <person name="Cheong H.-M."/>
            <person name="Choi Y."/>
            <person name="Hwang K.J."/>
            <person name="Lee S."/>
            <person name="Choi C."/>
        </authorList>
    </citation>
    <scope>NUCLEOTIDE SEQUENCE [LARGE SCALE GENOMIC DNA]</scope>
    <source>
        <strain evidence="5 6">KS 22</strain>
    </source>
</reference>
<name>A0A7G5BUI1_9BACL</name>
<protein>
    <submittedName>
        <fullName evidence="5">Glycosyl transferase family 1</fullName>
    </submittedName>
</protein>
<dbReference type="InterPro" id="IPR010610">
    <property type="entry name" value="EryCIII-like_C"/>
</dbReference>
<dbReference type="Pfam" id="PF06722">
    <property type="entry name" value="EryCIII-like_C"/>
    <property type="match status" value="1"/>
</dbReference>
<dbReference type="PROSITE" id="PS00375">
    <property type="entry name" value="UDPGT"/>
    <property type="match status" value="1"/>
</dbReference>
<dbReference type="Proteomes" id="UP000515679">
    <property type="component" value="Chromosome"/>
</dbReference>
<dbReference type="InterPro" id="IPR035595">
    <property type="entry name" value="UDP_glycos_trans_CS"/>
</dbReference>
<dbReference type="KEGG" id="cchl:FPL14_04900"/>
<evidence type="ECO:0000256" key="1">
    <source>
        <dbReference type="ARBA" id="ARBA00009995"/>
    </source>
</evidence>
<dbReference type="FunFam" id="3.40.50.2000:FF:000072">
    <property type="entry name" value="Glycosyl transferase"/>
    <property type="match status" value="1"/>
</dbReference>
<dbReference type="RefSeq" id="WP_182301971.1">
    <property type="nucleotide sequence ID" value="NZ_CP041969.1"/>
</dbReference>
<dbReference type="Gene3D" id="3.40.50.2000">
    <property type="entry name" value="Glycogen Phosphorylase B"/>
    <property type="match status" value="2"/>
</dbReference>
<dbReference type="InterPro" id="IPR002213">
    <property type="entry name" value="UDP_glucos_trans"/>
</dbReference>
<dbReference type="GO" id="GO:0016758">
    <property type="term" value="F:hexosyltransferase activity"/>
    <property type="evidence" value="ECO:0007669"/>
    <property type="project" value="InterPro"/>
</dbReference>
<dbReference type="AlphaFoldDB" id="A0A7G5BUI1"/>
<gene>
    <name evidence="5" type="ORF">FPL14_04900</name>
</gene>
<feature type="domain" description="Erythromycin biosynthesis protein CIII-like C-terminal" evidence="4">
    <location>
        <begin position="248"/>
        <end position="369"/>
    </location>
</feature>
<keyword evidence="2" id="KW-0328">Glycosyltransferase</keyword>
<dbReference type="CDD" id="cd03784">
    <property type="entry name" value="GT1_Gtf-like"/>
    <property type="match status" value="1"/>
</dbReference>
<evidence type="ECO:0000256" key="3">
    <source>
        <dbReference type="ARBA" id="ARBA00022679"/>
    </source>
</evidence>
<dbReference type="InterPro" id="IPR006326">
    <property type="entry name" value="UDPGT_MGT-like"/>
</dbReference>
<keyword evidence="6" id="KW-1185">Reference proteome</keyword>
<dbReference type="GO" id="GO:0008194">
    <property type="term" value="F:UDP-glycosyltransferase activity"/>
    <property type="evidence" value="ECO:0007669"/>
    <property type="project" value="InterPro"/>
</dbReference>
<organism evidence="5 6">
    <name type="scientific">Cohnella cholangitidis</name>
    <dbReference type="NCBI Taxonomy" id="2598458"/>
    <lineage>
        <taxon>Bacteria</taxon>
        <taxon>Bacillati</taxon>
        <taxon>Bacillota</taxon>
        <taxon>Bacilli</taxon>
        <taxon>Bacillales</taxon>
        <taxon>Paenibacillaceae</taxon>
        <taxon>Cohnella</taxon>
    </lineage>
</organism>
<evidence type="ECO:0000313" key="5">
    <source>
        <dbReference type="EMBL" id="QMV40615.1"/>
    </source>
</evidence>
<comment type="similarity">
    <text evidence="1">Belongs to the UDP-glycosyltransferase family.</text>
</comment>
<dbReference type="PANTHER" id="PTHR48043:SF145">
    <property type="entry name" value="FI06409P-RELATED"/>
    <property type="match status" value="1"/>
</dbReference>
<proteinExistence type="inferred from homology"/>